<keyword evidence="1" id="KW-0732">Signal</keyword>
<dbReference type="AlphaFoldDB" id="A0A0H5RZE3"/>
<name>A0A0H5RZE3_ECOLX</name>
<reference evidence="2" key="1">
    <citation type="submission" date="2015-06" db="EMBL/GenBank/DDBJ databases">
        <authorList>
            <consortium name="Pathogen Informatics"/>
        </authorList>
    </citation>
    <scope>NUCLEOTIDE SEQUENCE</scope>
    <source>
        <strain evidence="2">ETEC ESEI_235</strain>
    </source>
</reference>
<sequence length="161" mass="17884">MCNLKLCSVFCFAISGVIICSNASAQESQDKSEKVTPAQEQIVRMLEEDLNFESQRKQLSNELALEKLRLELNKLKAENQPVVQFTQSPADEKKSELSSVKLASPPAIVLVSEVAGLSRILVKDGESIKLRKPSEIFTAINGNKYRLVSLGNQKYTLKDVQ</sequence>
<protein>
    <submittedName>
        <fullName evidence="2">LngG</fullName>
    </submittedName>
</protein>
<feature type="chain" id="PRO_5035267941" evidence="1">
    <location>
        <begin position="26"/>
        <end position="161"/>
    </location>
</feature>
<gene>
    <name evidence="2" type="primary">lngG</name>
</gene>
<evidence type="ECO:0000313" key="2">
    <source>
        <dbReference type="EMBL" id="CRZ21517.1"/>
    </source>
</evidence>
<evidence type="ECO:0000256" key="1">
    <source>
        <dbReference type="SAM" id="SignalP"/>
    </source>
</evidence>
<feature type="signal peptide" evidence="1">
    <location>
        <begin position="1"/>
        <end position="25"/>
    </location>
</feature>
<reference evidence="2" key="2">
    <citation type="submission" date="2015-07" db="EMBL/GenBank/DDBJ databases">
        <title>Colonization factor diversity and phylogenetic characteristics and distribution of Enterotoxigenic E. coli strains isolated from patients in Kenya.</title>
        <authorList>
            <person name="Njoroge S.M."/>
            <person name="Boinett C.J."/>
            <person name="Made L.F."/>
            <person name="Ouko T.T."/>
            <person name="Fevre E.M."/>
            <person name="Thomson N.R."/>
            <person name="Kariuki S."/>
        </authorList>
    </citation>
    <scope>NUCLEOTIDE SEQUENCE</scope>
    <source>
        <strain evidence="2">ETEC ESEI_235</strain>
    </source>
</reference>
<organism evidence="2">
    <name type="scientific">Escherichia coli</name>
    <dbReference type="NCBI Taxonomy" id="562"/>
    <lineage>
        <taxon>Bacteria</taxon>
        <taxon>Pseudomonadati</taxon>
        <taxon>Pseudomonadota</taxon>
        <taxon>Gammaproteobacteria</taxon>
        <taxon>Enterobacterales</taxon>
        <taxon>Enterobacteriaceae</taxon>
        <taxon>Escherichia</taxon>
    </lineage>
</organism>
<dbReference type="RefSeq" id="WP_000336152.1">
    <property type="nucleotide sequence ID" value="NZ_CACRYC010000017.1"/>
</dbReference>
<proteinExistence type="predicted"/>
<dbReference type="EMBL" id="LN870272">
    <property type="protein sequence ID" value="CRZ21517.1"/>
    <property type="molecule type" value="Genomic_DNA"/>
</dbReference>
<accession>A0A0H5RZE3</accession>